<dbReference type="Proteomes" id="UP000018888">
    <property type="component" value="Unassembled WGS sequence"/>
</dbReference>
<reference evidence="2 3" key="2">
    <citation type="journal article" date="2018" name="New Phytol.">
        <title>High intraspecific genome diversity in the model arbuscular mycorrhizal symbiont Rhizophagus irregularis.</title>
        <authorList>
            <person name="Chen E.C.H."/>
            <person name="Morin E."/>
            <person name="Beaudet D."/>
            <person name="Noel J."/>
            <person name="Yildirir G."/>
            <person name="Ndikumana S."/>
            <person name="Charron P."/>
            <person name="St-Onge C."/>
            <person name="Giorgi J."/>
            <person name="Kruger M."/>
            <person name="Marton T."/>
            <person name="Ropars J."/>
            <person name="Grigoriev I.V."/>
            <person name="Hainaut M."/>
            <person name="Henrissat B."/>
            <person name="Roux C."/>
            <person name="Martin F."/>
            <person name="Corradi N."/>
        </authorList>
    </citation>
    <scope>NUCLEOTIDE SEQUENCE [LARGE SCALE GENOMIC DNA]</scope>
    <source>
        <strain evidence="2 3">DAOM 197198</strain>
    </source>
</reference>
<dbReference type="InterPro" id="IPR003111">
    <property type="entry name" value="Lon_prtase_N"/>
</dbReference>
<dbReference type="EMBL" id="AUPC02000121">
    <property type="protein sequence ID" value="POG70424.1"/>
    <property type="molecule type" value="Genomic_DNA"/>
</dbReference>
<evidence type="ECO:0000313" key="3">
    <source>
        <dbReference type="Proteomes" id="UP000018888"/>
    </source>
</evidence>
<dbReference type="InterPro" id="IPR046336">
    <property type="entry name" value="Lon_prtase_N_sf"/>
</dbReference>
<keyword evidence="3" id="KW-1185">Reference proteome</keyword>
<dbReference type="AlphaFoldDB" id="A0A2P4PYH0"/>
<feature type="non-terminal residue" evidence="2">
    <location>
        <position position="97"/>
    </location>
</feature>
<proteinExistence type="predicted"/>
<evidence type="ECO:0000259" key="1">
    <source>
        <dbReference type="Pfam" id="PF02190"/>
    </source>
</evidence>
<dbReference type="SUPFAM" id="SSF88697">
    <property type="entry name" value="PUA domain-like"/>
    <property type="match status" value="1"/>
</dbReference>
<dbReference type="Pfam" id="PF02190">
    <property type="entry name" value="LON_substr_bdg"/>
    <property type="match status" value="1"/>
</dbReference>
<organism evidence="2 3">
    <name type="scientific">Rhizophagus irregularis (strain DAOM 181602 / DAOM 197198 / MUCL 43194)</name>
    <name type="common">Arbuscular mycorrhizal fungus</name>
    <name type="synonym">Glomus intraradices</name>
    <dbReference type="NCBI Taxonomy" id="747089"/>
    <lineage>
        <taxon>Eukaryota</taxon>
        <taxon>Fungi</taxon>
        <taxon>Fungi incertae sedis</taxon>
        <taxon>Mucoromycota</taxon>
        <taxon>Glomeromycotina</taxon>
        <taxon>Glomeromycetes</taxon>
        <taxon>Glomerales</taxon>
        <taxon>Glomeraceae</taxon>
        <taxon>Rhizophagus</taxon>
    </lineage>
</organism>
<dbReference type="VEuPathDB" id="FungiDB:RhiirFUN_008864"/>
<evidence type="ECO:0000313" key="2">
    <source>
        <dbReference type="EMBL" id="POG70424.1"/>
    </source>
</evidence>
<dbReference type="Gene3D" id="2.30.130.40">
    <property type="entry name" value="LON domain-like"/>
    <property type="match status" value="1"/>
</dbReference>
<comment type="caution">
    <text evidence="2">The sequence shown here is derived from an EMBL/GenBank/DDBJ whole genome shotgun (WGS) entry which is preliminary data.</text>
</comment>
<feature type="domain" description="Lon N-terminal" evidence="1">
    <location>
        <begin position="12"/>
        <end position="71"/>
    </location>
</feature>
<reference evidence="2 3" key="1">
    <citation type="journal article" date="2013" name="Proc. Natl. Acad. Sci. U.S.A.">
        <title>Genome of an arbuscular mycorrhizal fungus provides insight into the oldest plant symbiosis.</title>
        <authorList>
            <person name="Tisserant E."/>
            <person name="Malbreil M."/>
            <person name="Kuo A."/>
            <person name="Kohler A."/>
            <person name="Symeonidi A."/>
            <person name="Balestrini R."/>
            <person name="Charron P."/>
            <person name="Duensing N."/>
            <person name="Frei Dit Frey N."/>
            <person name="Gianinazzi-Pearson V."/>
            <person name="Gilbert L.B."/>
            <person name="Handa Y."/>
            <person name="Herr J.R."/>
            <person name="Hijri M."/>
            <person name="Koul R."/>
            <person name="Kawaguchi M."/>
            <person name="Krajinski F."/>
            <person name="Lammers P.J."/>
            <person name="Masclaux F.G."/>
            <person name="Murat C."/>
            <person name="Morin E."/>
            <person name="Ndikumana S."/>
            <person name="Pagni M."/>
            <person name="Petitpierre D."/>
            <person name="Requena N."/>
            <person name="Rosikiewicz P."/>
            <person name="Riley R."/>
            <person name="Saito K."/>
            <person name="San Clemente H."/>
            <person name="Shapiro H."/>
            <person name="van Tuinen D."/>
            <person name="Becard G."/>
            <person name="Bonfante P."/>
            <person name="Paszkowski U."/>
            <person name="Shachar-Hill Y.Y."/>
            <person name="Tuskan G.A."/>
            <person name="Young P.W."/>
            <person name="Sanders I.R."/>
            <person name="Henrissat B."/>
            <person name="Rensing S.A."/>
            <person name="Grigoriev I.V."/>
            <person name="Corradi N."/>
            <person name="Roux C."/>
            <person name="Martin F."/>
        </authorList>
    </citation>
    <scope>NUCLEOTIDE SEQUENCE [LARGE SCALE GENOMIC DNA]</scope>
    <source>
        <strain evidence="2 3">DAOM 197198</strain>
    </source>
</reference>
<accession>A0A2P4PYH0</accession>
<gene>
    <name evidence="2" type="ORF">GLOIN_2v1616331</name>
</gene>
<dbReference type="InterPro" id="IPR015947">
    <property type="entry name" value="PUA-like_sf"/>
</dbReference>
<sequence>MNDSFNDVPKILPIIPIRNKVLLPSASLVLQVVSKDSVQLLQRIYRSAENKESKYIIGCVPVHPPSYNKLESKDTTTAPFTLTRNGNINQFNRQIYI</sequence>
<protein>
    <recommendedName>
        <fullName evidence="1">Lon N-terminal domain-containing protein</fullName>
    </recommendedName>
</protein>
<name>A0A2P4PYH0_RHIID</name>